<feature type="coiled-coil region" evidence="1">
    <location>
        <begin position="54"/>
        <end position="102"/>
    </location>
</feature>
<evidence type="ECO:0000313" key="3">
    <source>
        <dbReference type="Proteomes" id="UP000180254"/>
    </source>
</evidence>
<keyword evidence="1" id="KW-0175">Coiled coil</keyword>
<dbReference type="Proteomes" id="UP000180254">
    <property type="component" value="Unassembled WGS sequence"/>
</dbReference>
<name>A0A1S1V4W1_9FIRM</name>
<organism evidence="2 3">
    <name type="scientific">Andreesenia angusta</name>
    <dbReference type="NCBI Taxonomy" id="39480"/>
    <lineage>
        <taxon>Bacteria</taxon>
        <taxon>Bacillati</taxon>
        <taxon>Bacillota</taxon>
        <taxon>Tissierellia</taxon>
        <taxon>Tissierellales</taxon>
        <taxon>Gottschalkiaceae</taxon>
        <taxon>Andreesenia</taxon>
    </lineage>
</organism>
<evidence type="ECO:0000256" key="1">
    <source>
        <dbReference type="SAM" id="Coils"/>
    </source>
</evidence>
<comment type="caution">
    <text evidence="2">The sequence shown here is derived from an EMBL/GenBank/DDBJ whole genome shotgun (WGS) entry which is preliminary data.</text>
</comment>
<proteinExistence type="predicted"/>
<sequence length="124" mass="14298">MYLICLSRSAKLKAMVNTAEVLDWISRICYNIDILDVVFLKEVEGMDKQILELLQKMDSRLEEHSQILRALDERTELISAEVENLKHEVAETKGEVKSLRKDLNAVELITANNWSDIVRLKALK</sequence>
<dbReference type="EMBL" id="MKIE01000010">
    <property type="protein sequence ID" value="OHW61568.1"/>
    <property type="molecule type" value="Genomic_DNA"/>
</dbReference>
<dbReference type="STRING" id="39480.EUAN_20060"/>
<dbReference type="AlphaFoldDB" id="A0A1S1V4W1"/>
<reference evidence="2 3" key="1">
    <citation type="submission" date="2016-09" db="EMBL/GenBank/DDBJ databases">
        <title>Genome sequence of Eubacterium angustum.</title>
        <authorList>
            <person name="Poehlein A."/>
            <person name="Daniel R."/>
        </authorList>
    </citation>
    <scope>NUCLEOTIDE SEQUENCE [LARGE SCALE GENOMIC DNA]</scope>
    <source>
        <strain evidence="2 3">DSM 1989</strain>
    </source>
</reference>
<keyword evidence="3" id="KW-1185">Reference proteome</keyword>
<accession>A0A1S1V4W1</accession>
<evidence type="ECO:0000313" key="2">
    <source>
        <dbReference type="EMBL" id="OHW61568.1"/>
    </source>
</evidence>
<gene>
    <name evidence="2" type="ORF">EUAN_20060</name>
</gene>
<protein>
    <submittedName>
        <fullName evidence="2">Uncharacterized protein</fullName>
    </submittedName>
</protein>